<dbReference type="Proteomes" id="UP000280066">
    <property type="component" value="Unassembled WGS sequence"/>
</dbReference>
<name>A0A3R9ULJ7_9BACT</name>
<evidence type="ECO:0000256" key="1">
    <source>
        <dbReference type="SAM" id="SignalP"/>
    </source>
</evidence>
<dbReference type="OrthoDB" id="610424at2"/>
<feature type="signal peptide" evidence="1">
    <location>
        <begin position="1"/>
        <end position="24"/>
    </location>
</feature>
<keyword evidence="3" id="KW-1185">Reference proteome</keyword>
<dbReference type="InterPro" id="IPR026444">
    <property type="entry name" value="Secre_tail"/>
</dbReference>
<reference evidence="2 3" key="1">
    <citation type="submission" date="2018-12" db="EMBL/GenBank/DDBJ databases">
        <authorList>
            <person name="Feng G."/>
            <person name="Zhu H."/>
        </authorList>
    </citation>
    <scope>NUCLEOTIDE SEQUENCE [LARGE SCALE GENOMIC DNA]</scope>
    <source>
        <strain evidence="2 3">9PBR-2</strain>
    </source>
</reference>
<accession>A0A3R9ULJ7</accession>
<dbReference type="PANTHER" id="PTHR35580:SF1">
    <property type="entry name" value="PHYTASE-LIKE DOMAIN-CONTAINING PROTEIN"/>
    <property type="match status" value="1"/>
</dbReference>
<dbReference type="PANTHER" id="PTHR35580">
    <property type="entry name" value="CELL SURFACE GLYCOPROTEIN (S-LAYER PROTEIN)-LIKE PROTEIN"/>
    <property type="match status" value="1"/>
</dbReference>
<sequence>MLKSVLLTCVLLVLLLGAGPAVRAQVPTFAWAAPGRQPATFEAQSYGNQAVTDAAGNTFVTGSFRGTLTLGSTTLTAGDYDAFVAKLLPDGTYAWAVQAGGRGSDFGTAVALDASGRLHVLGQFESYTATFGSLLLQNISNGPSLFVARLSPDGRFERVASAGGATDYVYPQALAVDAAGNAYVTGGLLGYGVAFGLHSVACWGGYNAFVAKLDAAGEWQWARVVGDNRAYDFGTAVGLDAAGNVYVAGTFNGEGPHFDQIALPGSAGERLFVARLDAQYGRWQWAVRSGAGVSRCQGLAVDAAGSCYLTGSISSQQATLGPLTLPAATNSSDIVVAKLSARAQWQWARRVSGNGADSGLALTLTPNGTLTVAGNFASPQLQFGSLPPVSTQGKTDLFVAQLDTAGTWRWALGGGGAGDESARGLALAPAGDVRLVGSYEGPDFRLGATALPAGGRYYEYFASRLLVASLHDVAQHSAGTFTIWPNPSQGTVWATGLPDAAPVQVFDALGRLVVANARPAYEAQGLQLPTLPAGVYLVRCGAYTRRLQLL</sequence>
<keyword evidence="1" id="KW-0732">Signal</keyword>
<feature type="chain" id="PRO_5018673149" evidence="1">
    <location>
        <begin position="25"/>
        <end position="550"/>
    </location>
</feature>
<protein>
    <submittedName>
        <fullName evidence="2">T9SS C-terminal target domain-containing protein</fullName>
    </submittedName>
</protein>
<dbReference type="Gene3D" id="2.80.10.50">
    <property type="match status" value="1"/>
</dbReference>
<comment type="caution">
    <text evidence="2">The sequence shown here is derived from an EMBL/GenBank/DDBJ whole genome shotgun (WGS) entry which is preliminary data.</text>
</comment>
<dbReference type="SUPFAM" id="SSF101898">
    <property type="entry name" value="NHL repeat"/>
    <property type="match status" value="1"/>
</dbReference>
<evidence type="ECO:0000313" key="2">
    <source>
        <dbReference type="EMBL" id="RSK34652.1"/>
    </source>
</evidence>
<dbReference type="InterPro" id="IPR052918">
    <property type="entry name" value="Motility_Chemotaxis_Reg"/>
</dbReference>
<gene>
    <name evidence="2" type="ORF">EI290_08515</name>
</gene>
<dbReference type="AlphaFoldDB" id="A0A3R9ULJ7"/>
<organism evidence="2 3">
    <name type="scientific">Hymenobacter metallilatus</name>
    <dbReference type="NCBI Taxonomy" id="2493666"/>
    <lineage>
        <taxon>Bacteria</taxon>
        <taxon>Pseudomonadati</taxon>
        <taxon>Bacteroidota</taxon>
        <taxon>Cytophagia</taxon>
        <taxon>Cytophagales</taxon>
        <taxon>Hymenobacteraceae</taxon>
        <taxon>Hymenobacter</taxon>
    </lineage>
</organism>
<proteinExistence type="predicted"/>
<dbReference type="NCBIfam" id="TIGR04183">
    <property type="entry name" value="Por_Secre_tail"/>
    <property type="match status" value="1"/>
</dbReference>
<dbReference type="Gene3D" id="2.40.10.500">
    <property type="match status" value="1"/>
</dbReference>
<dbReference type="EMBL" id="RWIS01000004">
    <property type="protein sequence ID" value="RSK34652.1"/>
    <property type="molecule type" value="Genomic_DNA"/>
</dbReference>
<evidence type="ECO:0000313" key="3">
    <source>
        <dbReference type="Proteomes" id="UP000280066"/>
    </source>
</evidence>